<dbReference type="OrthoDB" id="10018333at2759"/>
<organism evidence="11 12">
    <name type="scientific">Candida verbasci</name>
    <dbReference type="NCBI Taxonomy" id="1227364"/>
    <lineage>
        <taxon>Eukaryota</taxon>
        <taxon>Fungi</taxon>
        <taxon>Dikarya</taxon>
        <taxon>Ascomycota</taxon>
        <taxon>Saccharomycotina</taxon>
        <taxon>Pichiomycetes</taxon>
        <taxon>Debaryomycetaceae</taxon>
        <taxon>Candida/Lodderomyces clade</taxon>
        <taxon>Candida</taxon>
    </lineage>
</organism>
<dbReference type="GO" id="GO:0005743">
    <property type="term" value="C:mitochondrial inner membrane"/>
    <property type="evidence" value="ECO:0007669"/>
    <property type="project" value="UniProtKB-SubCell"/>
</dbReference>
<evidence type="ECO:0000313" key="11">
    <source>
        <dbReference type="EMBL" id="CAI5760377.1"/>
    </source>
</evidence>
<dbReference type="PANTHER" id="PTHR15642:SF3">
    <property type="entry name" value="CYTOCHROME C OXIDASE ASSEMBLY FACTOR 3 HOMOLOG, MITOCHONDRIAL"/>
    <property type="match status" value="1"/>
</dbReference>
<feature type="domain" description="Cytochrome c oxidase assembly factor 3 mitochondrial coiled-coil" evidence="10">
    <location>
        <begin position="26"/>
        <end position="71"/>
    </location>
</feature>
<evidence type="ECO:0000256" key="6">
    <source>
        <dbReference type="ARBA" id="ARBA00022989"/>
    </source>
</evidence>
<keyword evidence="8 9" id="KW-0472">Membrane</keyword>
<protein>
    <recommendedName>
        <fullName evidence="9">Cytochrome c oxidase assembly factor 3</fullName>
    </recommendedName>
</protein>
<evidence type="ECO:0000313" key="12">
    <source>
        <dbReference type="Proteomes" id="UP001152885"/>
    </source>
</evidence>
<keyword evidence="5 9" id="KW-0812">Transmembrane</keyword>
<keyword evidence="7 9" id="KW-0496">Mitochondrion</keyword>
<name>A0A9W4U1C9_9ASCO</name>
<dbReference type="InterPro" id="IPR041752">
    <property type="entry name" value="Coa3"/>
</dbReference>
<feature type="transmembrane region" description="Helical" evidence="9">
    <location>
        <begin position="33"/>
        <end position="54"/>
    </location>
</feature>
<dbReference type="GO" id="GO:0033617">
    <property type="term" value="P:mitochondrial respiratory chain complex IV assembly"/>
    <property type="evidence" value="ECO:0007669"/>
    <property type="project" value="UniProtKB-UniRule"/>
</dbReference>
<comment type="caution">
    <text evidence="11">The sequence shown here is derived from an EMBL/GenBank/DDBJ whole genome shotgun (WGS) entry which is preliminary data.</text>
</comment>
<keyword evidence="6 9" id="KW-1133">Transmembrane helix</keyword>
<sequence>MGKLIGAPKGQTRYYDPKTHQMTPALYRVRAPFFWRNTIALFLLGSVPVGIYYYTFHKIAEDDFADIPIPPISEEELKKLKLEYEQKKQ</sequence>
<proteinExistence type="inferred from homology"/>
<dbReference type="PANTHER" id="PTHR15642">
    <property type="entry name" value="CYTOCHROME C OXIDASE ASSEMBLY FACTOR 3, MITOCHONDRIAL"/>
    <property type="match status" value="1"/>
</dbReference>
<dbReference type="Pfam" id="PF09813">
    <property type="entry name" value="Coa3_cc"/>
    <property type="match status" value="1"/>
</dbReference>
<reference evidence="11" key="1">
    <citation type="submission" date="2022-12" db="EMBL/GenBank/DDBJ databases">
        <authorList>
            <person name="Brejova B."/>
        </authorList>
    </citation>
    <scope>NUCLEOTIDE SEQUENCE</scope>
</reference>
<dbReference type="EMBL" id="CANTUO010000006">
    <property type="protein sequence ID" value="CAI5760377.1"/>
    <property type="molecule type" value="Genomic_DNA"/>
</dbReference>
<evidence type="ECO:0000256" key="1">
    <source>
        <dbReference type="ARBA" id="ARBA00003064"/>
    </source>
</evidence>
<comment type="similarity">
    <text evidence="3 9">Belongs to the COA3 family.</text>
</comment>
<keyword evidence="12" id="KW-1185">Reference proteome</keyword>
<evidence type="ECO:0000256" key="2">
    <source>
        <dbReference type="ARBA" id="ARBA00004434"/>
    </source>
</evidence>
<evidence type="ECO:0000256" key="5">
    <source>
        <dbReference type="ARBA" id="ARBA00022692"/>
    </source>
</evidence>
<dbReference type="Proteomes" id="UP001152885">
    <property type="component" value="Unassembled WGS sequence"/>
</dbReference>
<evidence type="ECO:0000256" key="8">
    <source>
        <dbReference type="ARBA" id="ARBA00023136"/>
    </source>
</evidence>
<evidence type="ECO:0000256" key="7">
    <source>
        <dbReference type="ARBA" id="ARBA00023128"/>
    </source>
</evidence>
<evidence type="ECO:0000256" key="9">
    <source>
        <dbReference type="RuleBase" id="RU367056"/>
    </source>
</evidence>
<evidence type="ECO:0000256" key="4">
    <source>
        <dbReference type="ARBA" id="ARBA00011351"/>
    </source>
</evidence>
<gene>
    <name evidence="11" type="ORF">CANVERA_P4887</name>
</gene>
<evidence type="ECO:0000256" key="3">
    <source>
        <dbReference type="ARBA" id="ARBA00007035"/>
    </source>
</evidence>
<comment type="subcellular location">
    <subcellularLocation>
        <location evidence="2">Mitochondrion inner membrane</location>
        <topology evidence="2">Single-pass membrane protein</topology>
    </subcellularLocation>
</comment>
<accession>A0A9W4U1C9</accession>
<dbReference type="AlphaFoldDB" id="A0A9W4U1C9"/>
<dbReference type="InterPro" id="IPR018628">
    <property type="entry name" value="Coa3_CC"/>
</dbReference>
<comment type="subunit">
    <text evidence="4 9">Component of 250-400 kDa complexes called cytochrome oxidase assembly intermediates or COA complexes.</text>
</comment>
<keyword evidence="9" id="KW-0999">Mitochondrion inner membrane</keyword>
<comment type="function">
    <text evidence="1 9">Required for assembly of cytochrome c oxidase (complex IV).</text>
</comment>
<evidence type="ECO:0000259" key="10">
    <source>
        <dbReference type="Pfam" id="PF09813"/>
    </source>
</evidence>